<organism evidence="1 2">
    <name type="scientific">Rhodopirellula sallentina SM41</name>
    <dbReference type="NCBI Taxonomy" id="1263870"/>
    <lineage>
        <taxon>Bacteria</taxon>
        <taxon>Pseudomonadati</taxon>
        <taxon>Planctomycetota</taxon>
        <taxon>Planctomycetia</taxon>
        <taxon>Pirellulales</taxon>
        <taxon>Pirellulaceae</taxon>
        <taxon>Rhodopirellula</taxon>
    </lineage>
</organism>
<dbReference type="Proteomes" id="UP000011885">
    <property type="component" value="Unassembled WGS sequence"/>
</dbReference>
<keyword evidence="2" id="KW-1185">Reference proteome</keyword>
<evidence type="ECO:0000313" key="1">
    <source>
        <dbReference type="EMBL" id="EMI52314.1"/>
    </source>
</evidence>
<name>M5TTD9_9BACT</name>
<proteinExistence type="predicted"/>
<protein>
    <submittedName>
        <fullName evidence="1">Uncharacterized protein</fullName>
    </submittedName>
</protein>
<reference evidence="1 2" key="1">
    <citation type="journal article" date="2013" name="Mar. Genomics">
        <title>Expression of sulfatases in Rhodopirellula baltica and the diversity of sulfatases in the genus Rhodopirellula.</title>
        <authorList>
            <person name="Wegner C.E."/>
            <person name="Richter-Heitmann T."/>
            <person name="Klindworth A."/>
            <person name="Klockow C."/>
            <person name="Richter M."/>
            <person name="Achstetter T."/>
            <person name="Glockner F.O."/>
            <person name="Harder J."/>
        </authorList>
    </citation>
    <scope>NUCLEOTIDE SEQUENCE [LARGE SCALE GENOMIC DNA]</scope>
    <source>
        <strain evidence="1 2">SM41</strain>
    </source>
</reference>
<comment type="caution">
    <text evidence="1">The sequence shown here is derived from an EMBL/GenBank/DDBJ whole genome shotgun (WGS) entry which is preliminary data.</text>
</comment>
<dbReference type="AlphaFoldDB" id="M5TTD9"/>
<evidence type="ECO:0000313" key="2">
    <source>
        <dbReference type="Proteomes" id="UP000011885"/>
    </source>
</evidence>
<accession>M5TTD9</accession>
<dbReference type="EMBL" id="ANOH01000438">
    <property type="protein sequence ID" value="EMI52314.1"/>
    <property type="molecule type" value="Genomic_DNA"/>
</dbReference>
<dbReference type="PATRIC" id="fig|1263870.3.peg.6624"/>
<sequence>MSGDGWECEAFASGLCADDDGEASVAIASESESEVNRMVRRAGVEK</sequence>
<gene>
    <name evidence="1" type="ORF">RSSM_06251</name>
</gene>